<evidence type="ECO:0000313" key="4">
    <source>
        <dbReference type="Proteomes" id="UP000036406"/>
    </source>
</evidence>
<keyword evidence="2" id="KW-0479">Metal-binding</keyword>
<name>A0A0H4I2Z4_9GAMM</name>
<dbReference type="Proteomes" id="UP000036406">
    <property type="component" value="Chromosome"/>
</dbReference>
<dbReference type="FunFam" id="3.40.1180.10:FF:000001">
    <property type="entry name" value="(2E,6E)-farnesyl-diphosphate-specific ditrans,polycis-undecaprenyl-diphosphate synthase"/>
    <property type="match status" value="1"/>
</dbReference>
<evidence type="ECO:0000313" key="3">
    <source>
        <dbReference type="EMBL" id="AKO52040.1"/>
    </source>
</evidence>
<dbReference type="GO" id="GO:0009252">
    <property type="term" value="P:peptidoglycan biosynthetic process"/>
    <property type="evidence" value="ECO:0007669"/>
    <property type="project" value="UniProtKB-UniRule"/>
</dbReference>
<sequence>MTATVSAAIPESAPNRPKHVAVIMDGNNRWAKARRLKGVAGHKAGVDAVRAVVETCAREGVEVVTLFAFSSENWRRPQDEVSALMKLFVFALEREVRKLHRNNICLRLIGERSAFSPLLQNLMAKAETLTADNTAMTLVIAANYGGQWDITEATRKIARKVASGQLQPSDITEDLIQSHLSLGDLPTPDLMIRTAGEQRISNFMLWHLAYTEFYFSPVFWPDFKQPQMQEALAVYAARQRRFGQTDDQVAARSSL</sequence>
<dbReference type="PANTHER" id="PTHR10291:SF0">
    <property type="entry name" value="DEHYDRODOLICHYL DIPHOSPHATE SYNTHASE 2"/>
    <property type="match status" value="1"/>
</dbReference>
<feature type="binding site" evidence="2">
    <location>
        <position position="193"/>
    </location>
    <ligand>
        <name>substrate</name>
    </ligand>
</feature>
<dbReference type="NCBIfam" id="TIGR00055">
    <property type="entry name" value="uppS"/>
    <property type="match status" value="1"/>
</dbReference>
<dbReference type="InterPro" id="IPR036424">
    <property type="entry name" value="UPP_synth-like_sf"/>
</dbReference>
<feature type="active site" evidence="2">
    <location>
        <position position="25"/>
    </location>
</feature>
<feature type="binding site" evidence="2">
    <location>
        <position position="25"/>
    </location>
    <ligand>
        <name>Mg(2+)</name>
        <dbReference type="ChEBI" id="CHEBI:18420"/>
    </ligand>
</feature>
<feature type="binding site" evidence="2">
    <location>
        <begin position="70"/>
        <end position="72"/>
    </location>
    <ligand>
        <name>substrate</name>
    </ligand>
</feature>
<comment type="function">
    <text evidence="2">Catalyzes the sequential condensation of isopentenyl diphosphate (IPP) with (2E,6E)-farnesyl diphosphate (E,E-FPP) to yield (2Z,6Z,10Z,14Z,18Z,22Z,26Z,30Z,34E,38E)-undecaprenyl diphosphate (di-trans,octa-cis-UPP). UPP is the precursor of glycosyl carrier lipid in the biosynthesis of bacterial cell wall polysaccharide components such as peptidoglycan and lipopolysaccharide.</text>
</comment>
<dbReference type="Gene3D" id="3.40.1180.10">
    <property type="entry name" value="Decaprenyl diphosphate synthase-like"/>
    <property type="match status" value="1"/>
</dbReference>
<dbReference type="RefSeq" id="WP_048384738.1">
    <property type="nucleotide sequence ID" value="NZ_CP011494.1"/>
</dbReference>
<keyword evidence="2" id="KW-0460">Magnesium</keyword>
<feature type="binding site" evidence="2">
    <location>
        <position position="212"/>
    </location>
    <ligand>
        <name>Mg(2+)</name>
        <dbReference type="ChEBI" id="CHEBI:18420"/>
    </ligand>
</feature>
<dbReference type="GO" id="GO:0071555">
    <property type="term" value="P:cell wall organization"/>
    <property type="evidence" value="ECO:0007669"/>
    <property type="project" value="UniProtKB-KW"/>
</dbReference>
<dbReference type="GO" id="GO:0000287">
    <property type="term" value="F:magnesium ion binding"/>
    <property type="evidence" value="ECO:0007669"/>
    <property type="project" value="UniProtKB-UniRule"/>
</dbReference>
<dbReference type="EMBL" id="CP011494">
    <property type="protein sequence ID" value="AKO52040.1"/>
    <property type="molecule type" value="Genomic_DNA"/>
</dbReference>
<dbReference type="Pfam" id="PF01255">
    <property type="entry name" value="Prenyltransf"/>
    <property type="match status" value="1"/>
</dbReference>
<proteinExistence type="inferred from homology"/>
<reference evidence="3 4" key="1">
    <citation type="submission" date="2015-05" db="EMBL/GenBank/DDBJ databases">
        <title>Complete genome of Marinobacter psychrophilus strain 20041T isolated from sea-ice of the Canadian Basin.</title>
        <authorList>
            <person name="Song L."/>
            <person name="Ren L."/>
            <person name="Yu Y."/>
            <person name="Wang X."/>
        </authorList>
    </citation>
    <scope>NUCLEOTIDE SEQUENCE [LARGE SCALE GENOMIC DNA]</scope>
    <source>
        <strain evidence="3 4">20041</strain>
    </source>
</reference>
<feature type="binding site" evidence="2">
    <location>
        <begin position="199"/>
        <end position="201"/>
    </location>
    <ligand>
        <name>substrate</name>
    </ligand>
</feature>
<dbReference type="HAMAP" id="MF_01139">
    <property type="entry name" value="ISPT"/>
    <property type="match status" value="1"/>
</dbReference>
<comment type="catalytic activity">
    <reaction evidence="2">
        <text>8 isopentenyl diphosphate + (2E,6E)-farnesyl diphosphate = di-trans,octa-cis-undecaprenyl diphosphate + 8 diphosphate</text>
        <dbReference type="Rhea" id="RHEA:27551"/>
        <dbReference type="ChEBI" id="CHEBI:33019"/>
        <dbReference type="ChEBI" id="CHEBI:58405"/>
        <dbReference type="ChEBI" id="CHEBI:128769"/>
        <dbReference type="ChEBI" id="CHEBI:175763"/>
        <dbReference type="EC" id="2.5.1.31"/>
    </reaction>
</comment>
<keyword evidence="2" id="KW-0961">Cell wall biogenesis/degradation</keyword>
<keyword evidence="1 2" id="KW-0808">Transferase</keyword>
<comment type="caution">
    <text evidence="2">Lacks conserved residue(s) required for the propagation of feature annotation.</text>
</comment>
<feature type="binding site" evidence="2">
    <location>
        <position position="74"/>
    </location>
    <ligand>
        <name>substrate</name>
    </ligand>
</feature>
<keyword evidence="2" id="KW-0573">Peptidoglycan synthesis</keyword>
<gene>
    <name evidence="2" type="primary">uppS</name>
    <name evidence="3" type="ORF">ABA45_06030</name>
</gene>
<keyword evidence="4" id="KW-1185">Reference proteome</keyword>
<accession>A0A0H4I2Z4</accession>
<evidence type="ECO:0000256" key="2">
    <source>
        <dbReference type="HAMAP-Rule" id="MF_01139"/>
    </source>
</evidence>
<organism evidence="3 4">
    <name type="scientific">Marinobacter psychrophilus</name>
    <dbReference type="NCBI Taxonomy" id="330734"/>
    <lineage>
        <taxon>Bacteria</taxon>
        <taxon>Pseudomonadati</taxon>
        <taxon>Pseudomonadota</taxon>
        <taxon>Gammaproteobacteria</taxon>
        <taxon>Pseudomonadales</taxon>
        <taxon>Marinobacteraceae</taxon>
        <taxon>Marinobacter</taxon>
    </lineage>
</organism>
<dbReference type="KEGG" id="mpq:ABA45_06030"/>
<dbReference type="PROSITE" id="PS01066">
    <property type="entry name" value="UPP_SYNTHASE"/>
    <property type="match status" value="1"/>
</dbReference>
<comment type="subunit">
    <text evidence="2">Homodimer.</text>
</comment>
<dbReference type="GO" id="GO:0008360">
    <property type="term" value="P:regulation of cell shape"/>
    <property type="evidence" value="ECO:0007669"/>
    <property type="project" value="UniProtKB-KW"/>
</dbReference>
<dbReference type="CDD" id="cd00475">
    <property type="entry name" value="Cis_IPPS"/>
    <property type="match status" value="1"/>
</dbReference>
<keyword evidence="2" id="KW-0133">Cell shape</keyword>
<feature type="binding site" evidence="2">
    <location>
        <position position="30"/>
    </location>
    <ligand>
        <name>substrate</name>
    </ligand>
</feature>
<dbReference type="GO" id="GO:0005829">
    <property type="term" value="C:cytosol"/>
    <property type="evidence" value="ECO:0007669"/>
    <property type="project" value="TreeGrafter"/>
</dbReference>
<feature type="active site" description="Proton acceptor" evidence="2">
    <location>
        <position position="73"/>
    </location>
</feature>
<dbReference type="InterPro" id="IPR018520">
    <property type="entry name" value="UPP_synth-like_CS"/>
</dbReference>
<dbReference type="InterPro" id="IPR001441">
    <property type="entry name" value="UPP_synth-like"/>
</dbReference>
<evidence type="ECO:0000256" key="1">
    <source>
        <dbReference type="ARBA" id="ARBA00022679"/>
    </source>
</evidence>
<dbReference type="SUPFAM" id="SSF64005">
    <property type="entry name" value="Undecaprenyl diphosphate synthase"/>
    <property type="match status" value="1"/>
</dbReference>
<dbReference type="GO" id="GO:0008834">
    <property type="term" value="F:ditrans,polycis-undecaprenyl-diphosphate synthase [(2E,6E)-farnesyl-diphosphate specific] activity"/>
    <property type="evidence" value="ECO:0007669"/>
    <property type="project" value="UniProtKB-UniRule"/>
</dbReference>
<feature type="binding site" evidence="2">
    <location>
        <begin position="26"/>
        <end position="29"/>
    </location>
    <ligand>
        <name>substrate</name>
    </ligand>
</feature>
<comment type="cofactor">
    <cofactor evidence="2">
        <name>Mg(2+)</name>
        <dbReference type="ChEBI" id="CHEBI:18420"/>
    </cofactor>
    <text evidence="2">Binds 2 magnesium ions per subunit.</text>
</comment>
<dbReference type="STRING" id="330734.ABA45_06030"/>
<feature type="binding site" evidence="2">
    <location>
        <position position="76"/>
    </location>
    <ligand>
        <name>substrate</name>
    </ligand>
</feature>
<comment type="similarity">
    <text evidence="2">Belongs to the UPP synthase family.</text>
</comment>
<protein>
    <recommendedName>
        <fullName evidence="2">Ditrans,polycis-undecaprenyl-diphosphate synthase ((2E,6E)-farnesyl-diphosphate specific)</fullName>
        <ecNumber evidence="2">2.5.1.31</ecNumber>
    </recommendedName>
    <alternativeName>
        <fullName evidence="2">Ditrans,polycis-undecaprenylcistransferase</fullName>
    </alternativeName>
    <alternativeName>
        <fullName evidence="2">Undecaprenyl diphosphate synthase</fullName>
        <shortName evidence="2">UDS</shortName>
    </alternativeName>
    <alternativeName>
        <fullName evidence="2">Undecaprenyl pyrophosphate synthase</fullName>
        <shortName evidence="2">UPP synthase</shortName>
    </alternativeName>
</protein>
<dbReference type="PATRIC" id="fig|330734.3.peg.1278"/>
<dbReference type="PANTHER" id="PTHR10291">
    <property type="entry name" value="DEHYDRODOLICHYL DIPHOSPHATE SYNTHASE FAMILY MEMBER"/>
    <property type="match status" value="1"/>
</dbReference>
<feature type="binding site" evidence="2">
    <location>
        <position position="42"/>
    </location>
    <ligand>
        <name>substrate</name>
    </ligand>
</feature>
<dbReference type="GO" id="GO:0016094">
    <property type="term" value="P:polyprenol biosynthetic process"/>
    <property type="evidence" value="ECO:0007669"/>
    <property type="project" value="TreeGrafter"/>
</dbReference>
<dbReference type="AlphaFoldDB" id="A0A0H4I2Z4"/>
<dbReference type="EC" id="2.5.1.31" evidence="2"/>